<proteinExistence type="predicted"/>
<comment type="caution">
    <text evidence="3">The sequence shown here is derived from an EMBL/GenBank/DDBJ whole genome shotgun (WGS) entry which is preliminary data.</text>
</comment>
<reference evidence="3" key="1">
    <citation type="submission" date="2023-10" db="EMBL/GenBank/DDBJ databases">
        <authorList>
            <person name="Chen Y."/>
            <person name="Shah S."/>
            <person name="Dougan E. K."/>
            <person name="Thang M."/>
            <person name="Chan C."/>
        </authorList>
    </citation>
    <scope>NUCLEOTIDE SEQUENCE [LARGE SCALE GENOMIC DNA]</scope>
</reference>
<feature type="signal peptide" evidence="2">
    <location>
        <begin position="1"/>
        <end position="20"/>
    </location>
</feature>
<protein>
    <recommendedName>
        <fullName evidence="5">Subtilisin</fullName>
    </recommendedName>
</protein>
<feature type="compositionally biased region" description="Low complexity" evidence="1">
    <location>
        <begin position="95"/>
        <end position="112"/>
    </location>
</feature>
<feature type="chain" id="PRO_5045397552" description="Subtilisin" evidence="2">
    <location>
        <begin position="21"/>
        <end position="309"/>
    </location>
</feature>
<sequence length="309" mass="33040">MLRVAASVSATCALLRVAVSADEATAGDQCSMPGCASSEQVSMLQTARARQEEGRSLQAHSASDAAKLPRSRGSGNASDAAKLPRSRGSGNVSDSARLFRSRGSGARGASGRWDGQTSLTEALNAQIAASPGWGTFRGGGKGILVRAPDFFNDVSKKPTVLPATLWSNDIFAPSGVYPRTDPQCPMNGDDGYGGNPADCSQPGWCNDYSDRNIAKMAYVVGSSMGDMFLDYDNFQDDDWGWGVFYATDSNAVDKRCLYVEAGFTVESPLRFFFFRCLFHFFAEGGGESTSGPNRLRLLVLCWLWPGVGL</sequence>
<dbReference type="Proteomes" id="UP001189429">
    <property type="component" value="Unassembled WGS sequence"/>
</dbReference>
<gene>
    <name evidence="3" type="ORF">PCOR1329_LOCUS81792</name>
</gene>
<evidence type="ECO:0000313" key="4">
    <source>
        <dbReference type="Proteomes" id="UP001189429"/>
    </source>
</evidence>
<evidence type="ECO:0008006" key="5">
    <source>
        <dbReference type="Google" id="ProtNLM"/>
    </source>
</evidence>
<evidence type="ECO:0000256" key="2">
    <source>
        <dbReference type="SAM" id="SignalP"/>
    </source>
</evidence>
<accession>A0ABN9Y226</accession>
<dbReference type="EMBL" id="CAUYUJ010021701">
    <property type="protein sequence ID" value="CAK0906499.1"/>
    <property type="molecule type" value="Genomic_DNA"/>
</dbReference>
<name>A0ABN9Y226_9DINO</name>
<organism evidence="3 4">
    <name type="scientific">Prorocentrum cordatum</name>
    <dbReference type="NCBI Taxonomy" id="2364126"/>
    <lineage>
        <taxon>Eukaryota</taxon>
        <taxon>Sar</taxon>
        <taxon>Alveolata</taxon>
        <taxon>Dinophyceae</taxon>
        <taxon>Prorocentrales</taxon>
        <taxon>Prorocentraceae</taxon>
        <taxon>Prorocentrum</taxon>
    </lineage>
</organism>
<evidence type="ECO:0000256" key="1">
    <source>
        <dbReference type="SAM" id="MobiDB-lite"/>
    </source>
</evidence>
<feature type="region of interest" description="Disordered" evidence="1">
    <location>
        <begin position="42"/>
        <end position="114"/>
    </location>
</feature>
<keyword evidence="2" id="KW-0732">Signal</keyword>
<evidence type="ECO:0000313" key="3">
    <source>
        <dbReference type="EMBL" id="CAK0906499.1"/>
    </source>
</evidence>
<keyword evidence="4" id="KW-1185">Reference proteome</keyword>